<dbReference type="InterPro" id="IPR013936">
    <property type="entry name" value="CRT-like"/>
</dbReference>
<reference evidence="8" key="2">
    <citation type="submission" date="2023-06" db="EMBL/GenBank/DDBJ databases">
        <authorList>
            <person name="Ma L."/>
            <person name="Liu K.-W."/>
            <person name="Li Z."/>
            <person name="Hsiao Y.-Y."/>
            <person name="Qi Y."/>
            <person name="Fu T."/>
            <person name="Tang G."/>
            <person name="Zhang D."/>
            <person name="Sun W.-H."/>
            <person name="Liu D.-K."/>
            <person name="Li Y."/>
            <person name="Chen G.-Z."/>
            <person name="Liu X.-D."/>
            <person name="Liao X.-Y."/>
            <person name="Jiang Y.-T."/>
            <person name="Yu X."/>
            <person name="Hao Y."/>
            <person name="Huang J."/>
            <person name="Zhao X.-W."/>
            <person name="Ke S."/>
            <person name="Chen Y.-Y."/>
            <person name="Wu W.-L."/>
            <person name="Hsu J.-L."/>
            <person name="Lin Y.-F."/>
            <person name="Huang M.-D."/>
            <person name="Li C.-Y."/>
            <person name="Huang L."/>
            <person name="Wang Z.-W."/>
            <person name="Zhao X."/>
            <person name="Zhong W.-Y."/>
            <person name="Peng D.-H."/>
            <person name="Ahmad S."/>
            <person name="Lan S."/>
            <person name="Zhang J.-S."/>
            <person name="Tsai W.-C."/>
            <person name="Van De Peer Y."/>
            <person name="Liu Z.-J."/>
        </authorList>
    </citation>
    <scope>NUCLEOTIDE SEQUENCE</scope>
    <source>
        <strain evidence="8">CP</strain>
        <tissue evidence="8">Leaves</tissue>
    </source>
</reference>
<dbReference type="PANTHER" id="PTHR31326">
    <property type="entry name" value="PROTEIN CLT2, CHLOROPLASTIC"/>
    <property type="match status" value="1"/>
</dbReference>
<comment type="caution">
    <text evidence="8">The sequence shown here is derived from an EMBL/GenBank/DDBJ whole genome shotgun (WGS) entry which is preliminary data.</text>
</comment>
<feature type="transmembrane region" description="Helical" evidence="7">
    <location>
        <begin position="115"/>
        <end position="135"/>
    </location>
</feature>
<keyword evidence="3" id="KW-0813">Transport</keyword>
<protein>
    <submittedName>
        <fullName evidence="8">Uncharacterized protein</fullName>
    </submittedName>
</protein>
<comment type="subcellular location">
    <subcellularLocation>
        <location evidence="1">Membrane</location>
        <topology evidence="1">Multi-pass membrane protein</topology>
    </subcellularLocation>
</comment>
<dbReference type="PANTHER" id="PTHR31326:SF1">
    <property type="entry name" value="PROTEIN CLT2, CHLOROPLASTIC"/>
    <property type="match status" value="1"/>
</dbReference>
<gene>
    <name evidence="8" type="ORF">QJS10_CPB17g02483</name>
</gene>
<evidence type="ECO:0000256" key="4">
    <source>
        <dbReference type="ARBA" id="ARBA00022692"/>
    </source>
</evidence>
<keyword evidence="9" id="KW-1185">Reference proteome</keyword>
<proteinExistence type="inferred from homology"/>
<feature type="transmembrane region" description="Helical" evidence="7">
    <location>
        <begin position="155"/>
        <end position="176"/>
    </location>
</feature>
<accession>A0AAV9CTT4</accession>
<dbReference type="Pfam" id="PF08627">
    <property type="entry name" value="CRT-like"/>
    <property type="match status" value="1"/>
</dbReference>
<dbReference type="Proteomes" id="UP001180020">
    <property type="component" value="Unassembled WGS sequence"/>
</dbReference>
<organism evidence="8 9">
    <name type="scientific">Acorus calamus</name>
    <name type="common">Sweet flag</name>
    <dbReference type="NCBI Taxonomy" id="4465"/>
    <lineage>
        <taxon>Eukaryota</taxon>
        <taxon>Viridiplantae</taxon>
        <taxon>Streptophyta</taxon>
        <taxon>Embryophyta</taxon>
        <taxon>Tracheophyta</taxon>
        <taxon>Spermatophyta</taxon>
        <taxon>Magnoliopsida</taxon>
        <taxon>Liliopsida</taxon>
        <taxon>Acoraceae</taxon>
        <taxon>Acorus</taxon>
    </lineage>
</organism>
<keyword evidence="4 7" id="KW-0812">Transmembrane</keyword>
<evidence type="ECO:0000313" key="8">
    <source>
        <dbReference type="EMBL" id="KAK1292596.1"/>
    </source>
</evidence>
<keyword evidence="5 7" id="KW-1133">Transmembrane helix</keyword>
<evidence type="ECO:0000256" key="5">
    <source>
        <dbReference type="ARBA" id="ARBA00022989"/>
    </source>
</evidence>
<dbReference type="GO" id="GO:0016020">
    <property type="term" value="C:membrane"/>
    <property type="evidence" value="ECO:0007669"/>
    <property type="project" value="UniProtKB-SubCell"/>
</dbReference>
<comment type="similarity">
    <text evidence="2">Belongs to the CRT-like transporter family.</text>
</comment>
<sequence length="306" mass="33512">MTTSSPSLSLRSLSCRHRLHIPSPIRRPSLLSVSWCQNLVFRGSSNGRFWRERDMLLPRKFYIRAGASEGGPEVVGGEGGGKSRIAVGSAVTVVVAVMNRVLYKLALVPMKQYPFFLAQVTTFGYVVIYFSILYVRFRAGIITKEMLALPKSSFVAIGLLEALGVAAGMSAGGSLLGKDDVHHTDDWSDYIFSNASRTCNTYIVPDFLGLATSLFRLDSEEEILVESNTWLFTGSCWSCHSCGKGRPVDIFVVNSFGSAFQALFVLILLPFLSNMRGIPFAELPTYLRNGAACFINAGTKMEGKCS</sequence>
<dbReference type="EMBL" id="JAUJYO010000017">
    <property type="protein sequence ID" value="KAK1292596.1"/>
    <property type="molecule type" value="Genomic_DNA"/>
</dbReference>
<dbReference type="AlphaFoldDB" id="A0AAV9CTT4"/>
<reference evidence="8" key="1">
    <citation type="journal article" date="2023" name="Nat. Commun.">
        <title>Diploid and tetraploid genomes of Acorus and the evolution of monocots.</title>
        <authorList>
            <person name="Ma L."/>
            <person name="Liu K.W."/>
            <person name="Li Z."/>
            <person name="Hsiao Y.Y."/>
            <person name="Qi Y."/>
            <person name="Fu T."/>
            <person name="Tang G.D."/>
            <person name="Zhang D."/>
            <person name="Sun W.H."/>
            <person name="Liu D.K."/>
            <person name="Li Y."/>
            <person name="Chen G.Z."/>
            <person name="Liu X.D."/>
            <person name="Liao X.Y."/>
            <person name="Jiang Y.T."/>
            <person name="Yu X."/>
            <person name="Hao Y."/>
            <person name="Huang J."/>
            <person name="Zhao X.W."/>
            <person name="Ke S."/>
            <person name="Chen Y.Y."/>
            <person name="Wu W.L."/>
            <person name="Hsu J.L."/>
            <person name="Lin Y.F."/>
            <person name="Huang M.D."/>
            <person name="Li C.Y."/>
            <person name="Huang L."/>
            <person name="Wang Z.W."/>
            <person name="Zhao X."/>
            <person name="Zhong W.Y."/>
            <person name="Peng D.H."/>
            <person name="Ahmad S."/>
            <person name="Lan S."/>
            <person name="Zhang J.S."/>
            <person name="Tsai W.C."/>
            <person name="Van de Peer Y."/>
            <person name="Liu Z.J."/>
        </authorList>
    </citation>
    <scope>NUCLEOTIDE SEQUENCE</scope>
    <source>
        <strain evidence="8">CP</strain>
    </source>
</reference>
<feature type="transmembrane region" description="Helical" evidence="7">
    <location>
        <begin position="250"/>
        <end position="272"/>
    </location>
</feature>
<evidence type="ECO:0000256" key="6">
    <source>
        <dbReference type="ARBA" id="ARBA00023136"/>
    </source>
</evidence>
<evidence type="ECO:0000256" key="2">
    <source>
        <dbReference type="ARBA" id="ARBA00006690"/>
    </source>
</evidence>
<name>A0AAV9CTT4_ACOCL</name>
<evidence type="ECO:0000313" key="9">
    <source>
        <dbReference type="Proteomes" id="UP001180020"/>
    </source>
</evidence>
<evidence type="ECO:0000256" key="3">
    <source>
        <dbReference type="ARBA" id="ARBA00022448"/>
    </source>
</evidence>
<keyword evidence="6 7" id="KW-0472">Membrane</keyword>
<evidence type="ECO:0000256" key="7">
    <source>
        <dbReference type="SAM" id="Phobius"/>
    </source>
</evidence>
<evidence type="ECO:0000256" key="1">
    <source>
        <dbReference type="ARBA" id="ARBA00004141"/>
    </source>
</evidence>